<dbReference type="PATRIC" id="fig|572264.18.peg.5074"/>
<dbReference type="KEGG" id="bcx:BCA_5151"/>
<keyword evidence="1" id="KW-0812">Transmembrane</keyword>
<sequence>MTLGQQSKQLFLWGAALIGVCFAFMVTQGAVLELYGKVSWVGVTYASLYNVVSAIVNGASIMNAVAVVTAVIAGPLAAALTAVGRGLIVTLVKRWGMKKLVSW</sequence>
<organism evidence="2 3">
    <name type="scientific">Bacillus cereus (strain 03BB102)</name>
    <dbReference type="NCBI Taxonomy" id="572264"/>
    <lineage>
        <taxon>Bacteria</taxon>
        <taxon>Bacillati</taxon>
        <taxon>Bacillota</taxon>
        <taxon>Bacilli</taxon>
        <taxon>Bacillales</taxon>
        <taxon>Bacillaceae</taxon>
        <taxon>Bacillus</taxon>
        <taxon>Bacillus cereus group</taxon>
    </lineage>
</organism>
<feature type="transmembrane region" description="Helical" evidence="1">
    <location>
        <begin position="72"/>
        <end position="92"/>
    </location>
</feature>
<name>A0A158RR61_BACC3</name>
<dbReference type="InterPro" id="IPR031608">
    <property type="entry name" value="CclA_1"/>
</dbReference>
<keyword evidence="1" id="KW-1133">Transmembrane helix</keyword>
<accession>A0A158RR61</accession>
<protein>
    <submittedName>
        <fullName evidence="2">Uncharacterized protein</fullName>
    </submittedName>
</protein>
<proteinExistence type="predicted"/>
<feature type="transmembrane region" description="Helical" evidence="1">
    <location>
        <begin position="47"/>
        <end position="66"/>
    </location>
</feature>
<dbReference type="EMBL" id="CP001407">
    <property type="protein sequence ID" value="ACO29694.1"/>
    <property type="molecule type" value="Genomic_DNA"/>
</dbReference>
<dbReference type="AlphaFoldDB" id="A0A158RR61"/>
<gene>
    <name evidence="2" type="ordered locus">BCA_5151</name>
</gene>
<dbReference type="RefSeq" id="WP_000172215.1">
    <property type="nucleotide sequence ID" value="NC_012472.1"/>
</dbReference>
<dbReference type="Pfam" id="PF16942">
    <property type="entry name" value="CclA_1"/>
    <property type="match status" value="1"/>
</dbReference>
<keyword evidence="1" id="KW-0472">Membrane</keyword>
<feature type="transmembrane region" description="Helical" evidence="1">
    <location>
        <begin position="12"/>
        <end position="35"/>
    </location>
</feature>
<evidence type="ECO:0000256" key="1">
    <source>
        <dbReference type="SAM" id="Phobius"/>
    </source>
</evidence>
<reference evidence="2 3" key="1">
    <citation type="submission" date="2009-02" db="EMBL/GenBank/DDBJ databases">
        <title>Genome sequence of Bacillus cereus 03BB102.</title>
        <authorList>
            <person name="Dodson R.J."/>
            <person name="Jackson P."/>
            <person name="Munk A.C."/>
            <person name="Brettin T."/>
            <person name="Bruce D."/>
            <person name="Detter C."/>
            <person name="Tapia R."/>
            <person name="Han C."/>
            <person name="Sutton G."/>
            <person name="Sims D."/>
        </authorList>
    </citation>
    <scope>NUCLEOTIDE SEQUENCE [LARGE SCALE GENOMIC DNA]</scope>
    <source>
        <strain evidence="2 3">03BB102</strain>
    </source>
</reference>
<dbReference type="Proteomes" id="UP000002210">
    <property type="component" value="Chromosome"/>
</dbReference>
<evidence type="ECO:0000313" key="2">
    <source>
        <dbReference type="EMBL" id="ACO29694.1"/>
    </source>
</evidence>
<evidence type="ECO:0000313" key="3">
    <source>
        <dbReference type="Proteomes" id="UP000002210"/>
    </source>
</evidence>